<evidence type="ECO:0000313" key="1">
    <source>
        <dbReference type="EMBL" id="OWK45306.1"/>
    </source>
</evidence>
<dbReference type="InterPro" id="IPR045730">
    <property type="entry name" value="DUF6084"/>
</dbReference>
<sequence>MPDLGFRAEGVEAVAYAAAPQLVFKLRVTNTPANEPIHAIALRCQLRIDPTARTYTPGDKARLVELFGEPSRWGQTLRSMLWTHAAAMVPAFEGEARFDLPVPCTFDFNIGATKYFYALETGDIVVKLLFSGTIFYEGPAGSLQVAQVPWDRETEYRLPAAVWREMMAQYYPNSAWLCLPQDVFDRLYRFKSANGLPTWEQALERLLPAEASP</sequence>
<keyword evidence="2" id="KW-1185">Reference proteome</keyword>
<dbReference type="AlphaFoldDB" id="A0A225E5C5"/>
<gene>
    <name evidence="1" type="ORF">FRUB_01637</name>
</gene>
<name>A0A225E5C5_9BACT</name>
<comment type="caution">
    <text evidence="1">The sequence shown here is derived from an EMBL/GenBank/DDBJ whole genome shotgun (WGS) entry which is preliminary data.</text>
</comment>
<organism evidence="1 2">
    <name type="scientific">Fimbriiglobus ruber</name>
    <dbReference type="NCBI Taxonomy" id="1908690"/>
    <lineage>
        <taxon>Bacteria</taxon>
        <taxon>Pseudomonadati</taxon>
        <taxon>Planctomycetota</taxon>
        <taxon>Planctomycetia</taxon>
        <taxon>Gemmatales</taxon>
        <taxon>Gemmataceae</taxon>
        <taxon>Fimbriiglobus</taxon>
    </lineage>
</organism>
<reference evidence="2" key="1">
    <citation type="submission" date="2017-06" db="EMBL/GenBank/DDBJ databases">
        <title>Genome analysis of Fimbriiglobus ruber SP5, the first member of the order Planctomycetales with confirmed chitinolytic capability.</title>
        <authorList>
            <person name="Ravin N.V."/>
            <person name="Rakitin A.L."/>
            <person name="Ivanova A.A."/>
            <person name="Beletsky A.V."/>
            <person name="Kulichevskaya I.S."/>
            <person name="Mardanov A.V."/>
            <person name="Dedysh S.N."/>
        </authorList>
    </citation>
    <scope>NUCLEOTIDE SEQUENCE [LARGE SCALE GENOMIC DNA]</scope>
    <source>
        <strain evidence="2">SP5</strain>
    </source>
</reference>
<protein>
    <submittedName>
        <fullName evidence="1">Uncharacterized protein</fullName>
    </submittedName>
</protein>
<dbReference type="Proteomes" id="UP000214646">
    <property type="component" value="Unassembled WGS sequence"/>
</dbReference>
<proteinExistence type="predicted"/>
<dbReference type="EMBL" id="NIDE01000002">
    <property type="protein sequence ID" value="OWK45306.1"/>
    <property type="molecule type" value="Genomic_DNA"/>
</dbReference>
<accession>A0A225E5C5</accession>
<dbReference type="Pfam" id="PF19562">
    <property type="entry name" value="DUF6084"/>
    <property type="match status" value="1"/>
</dbReference>
<dbReference type="OrthoDB" id="115056at2"/>
<evidence type="ECO:0000313" key="2">
    <source>
        <dbReference type="Proteomes" id="UP000214646"/>
    </source>
</evidence>
<dbReference type="RefSeq" id="WP_088253053.1">
    <property type="nucleotide sequence ID" value="NZ_NIDE01000002.1"/>
</dbReference>